<dbReference type="AlphaFoldDB" id="S5N3P8"/>
<dbReference type="Proteomes" id="UP000015042">
    <property type="component" value="Chromosome"/>
</dbReference>
<name>S5N3P8_SALBN</name>
<dbReference type="EMBL" id="CP006608">
    <property type="protein sequence ID" value="AGR61673.1"/>
    <property type="molecule type" value="Genomic_DNA"/>
</dbReference>
<dbReference type="HOGENOM" id="CLU_021095_10_0_6"/>
<dbReference type="eggNOG" id="COG0732">
    <property type="taxonomic scope" value="Bacteria"/>
</dbReference>
<evidence type="ECO:0000313" key="5">
    <source>
        <dbReference type="EMBL" id="AGR61673.1"/>
    </source>
</evidence>
<dbReference type="KEGG" id="sbz:A464_4491"/>
<dbReference type="PATRIC" id="fig|1197719.3.peg.4487"/>
<keyword evidence="2" id="KW-0680">Restriction system</keyword>
<comment type="similarity">
    <text evidence="1">Belongs to the type-I restriction system S methylase family.</text>
</comment>
<proteinExistence type="inferred from homology"/>
<protein>
    <recommendedName>
        <fullName evidence="4">Type I restriction modification DNA specificity domain-containing protein</fullName>
    </recommendedName>
</protein>
<dbReference type="Gene3D" id="1.10.287.1120">
    <property type="entry name" value="Bipartite methylase S protein"/>
    <property type="match status" value="1"/>
</dbReference>
<dbReference type="SUPFAM" id="SSF116734">
    <property type="entry name" value="DNA methylase specificity domain"/>
    <property type="match status" value="2"/>
</dbReference>
<feature type="domain" description="Type I restriction modification DNA specificity" evidence="4">
    <location>
        <begin position="2"/>
        <end position="178"/>
    </location>
</feature>
<sequence length="437" mass="48840">MNEWNKTTLAEITDIRVSNVDKKSYYGEKYVKLCNYMDVYSNDYITRDISFMEATANITEIAKFTVSKGDVLITKDSETPFDIGIPAVVIEDIDDLICGYHLAQLKPDAKKVNSVFLAKQLAMPQTAAYFSRVAAGSTRYGLSNSAIAKTEVFLPSLAKQERISRILNTIDRAISLSEMSIKKYQEIKCGIIHDLFTKGIRSDGKLREESRIAPHLYKNTPIGLLPKEWDVLQLKELFGPNNIVNGPFGSDLLTSELRSEGVPVIYCQDIRPGVYLKVSKAYVSALKAAQLAFCSVRKGDIILAKVGSPPCDSCVYDSDDNAIVTQDVIRIRPTSGHNSNFFSAWFCSEFGRAAIRKISIEGTRERVSLGDFKSLLLPVPDKDEQERIGKKIACIERNIRVSKNDLEQLKYKRIGLMNDLLTNKVSVNFPNAEAPHV</sequence>
<dbReference type="Gene3D" id="3.90.220.20">
    <property type="entry name" value="DNA methylase specificity domains"/>
    <property type="match status" value="2"/>
</dbReference>
<organism evidence="5 6">
    <name type="scientific">Salmonella bongori N268-08</name>
    <dbReference type="NCBI Taxonomy" id="1197719"/>
    <lineage>
        <taxon>Bacteria</taxon>
        <taxon>Pseudomonadati</taxon>
        <taxon>Pseudomonadota</taxon>
        <taxon>Gammaproteobacteria</taxon>
        <taxon>Enterobacterales</taxon>
        <taxon>Enterobacteriaceae</taxon>
        <taxon>Salmonella</taxon>
    </lineage>
</organism>
<dbReference type="InterPro" id="IPR000055">
    <property type="entry name" value="Restrct_endonuc_typeI_TRD"/>
</dbReference>
<dbReference type="PANTHER" id="PTHR30408">
    <property type="entry name" value="TYPE-1 RESTRICTION ENZYME ECOKI SPECIFICITY PROTEIN"/>
    <property type="match status" value="1"/>
</dbReference>
<evidence type="ECO:0000259" key="4">
    <source>
        <dbReference type="Pfam" id="PF01420"/>
    </source>
</evidence>
<feature type="domain" description="Type I restriction modification DNA specificity" evidence="4">
    <location>
        <begin position="226"/>
        <end position="410"/>
    </location>
</feature>
<gene>
    <name evidence="5" type="ORF">A464_4491</name>
</gene>
<dbReference type="PANTHER" id="PTHR30408:SF12">
    <property type="entry name" value="TYPE I RESTRICTION ENZYME MJAVIII SPECIFICITY SUBUNIT"/>
    <property type="match status" value="1"/>
</dbReference>
<evidence type="ECO:0000313" key="6">
    <source>
        <dbReference type="Proteomes" id="UP000015042"/>
    </source>
</evidence>
<evidence type="ECO:0000256" key="3">
    <source>
        <dbReference type="ARBA" id="ARBA00023125"/>
    </source>
</evidence>
<dbReference type="GO" id="GO:0003677">
    <property type="term" value="F:DNA binding"/>
    <property type="evidence" value="ECO:0007669"/>
    <property type="project" value="UniProtKB-KW"/>
</dbReference>
<dbReference type="REBASE" id="68163">
    <property type="entry name" value="S.Sbo268ORF4490P"/>
</dbReference>
<evidence type="ECO:0000256" key="2">
    <source>
        <dbReference type="ARBA" id="ARBA00022747"/>
    </source>
</evidence>
<reference evidence="5 6" key="1">
    <citation type="submission" date="2013-07" db="EMBL/GenBank/DDBJ databases">
        <title>Genome sequence of Salmonella bongori N268-08 - a rare clinical isolate.</title>
        <authorList>
            <person name="Marti R."/>
            <person name="Hagens S."/>
            <person name="Loessner M.J."/>
            <person name="Klumpp J."/>
        </authorList>
    </citation>
    <scope>NUCLEOTIDE SEQUENCE [LARGE SCALE GENOMIC DNA]</scope>
    <source>
        <strain evidence="5 6">N268-08</strain>
    </source>
</reference>
<dbReference type="GO" id="GO:0009307">
    <property type="term" value="P:DNA restriction-modification system"/>
    <property type="evidence" value="ECO:0007669"/>
    <property type="project" value="UniProtKB-KW"/>
</dbReference>
<dbReference type="InterPro" id="IPR052021">
    <property type="entry name" value="Type-I_RS_S_subunit"/>
</dbReference>
<keyword evidence="3" id="KW-0238">DNA-binding</keyword>
<dbReference type="Pfam" id="PF01420">
    <property type="entry name" value="Methylase_S"/>
    <property type="match status" value="2"/>
</dbReference>
<evidence type="ECO:0000256" key="1">
    <source>
        <dbReference type="ARBA" id="ARBA00010923"/>
    </source>
</evidence>
<accession>S5N3P8</accession>
<dbReference type="RefSeq" id="WP_020845978.1">
    <property type="nucleotide sequence ID" value="NC_021870.1"/>
</dbReference>
<dbReference type="InterPro" id="IPR044946">
    <property type="entry name" value="Restrct_endonuc_typeI_TRD_sf"/>
</dbReference>